<dbReference type="EMBL" id="LAZR01005728">
    <property type="protein sequence ID" value="KKM97600.1"/>
    <property type="molecule type" value="Genomic_DNA"/>
</dbReference>
<proteinExistence type="predicted"/>
<feature type="coiled-coil region" evidence="1">
    <location>
        <begin position="4"/>
        <end position="31"/>
    </location>
</feature>
<dbReference type="AlphaFoldDB" id="A0A0F9P9A1"/>
<protein>
    <submittedName>
        <fullName evidence="2">Uncharacterized protein</fullName>
    </submittedName>
</protein>
<keyword evidence="1" id="KW-0175">Coiled coil</keyword>
<comment type="caution">
    <text evidence="2">The sequence shown here is derived from an EMBL/GenBank/DDBJ whole genome shotgun (WGS) entry which is preliminary data.</text>
</comment>
<sequence length="155" mass="17396">MGIIKELLTKVDKLGEENLLLKEKLRLVEARLNNIASKVQTPQVSHFTPSLTKTLDADNIWMGEKGEDSYTNMAKLDVFYDEDEDKWKCRGEAGVVDTVDFTYQGGVWKSSGVIPQIIVSTYPGVALLKTADITDDGEDKTVFYSFPIYAEYYPG</sequence>
<evidence type="ECO:0000313" key="2">
    <source>
        <dbReference type="EMBL" id="KKM97600.1"/>
    </source>
</evidence>
<name>A0A0F9P9A1_9ZZZZ</name>
<accession>A0A0F9P9A1</accession>
<organism evidence="2">
    <name type="scientific">marine sediment metagenome</name>
    <dbReference type="NCBI Taxonomy" id="412755"/>
    <lineage>
        <taxon>unclassified sequences</taxon>
        <taxon>metagenomes</taxon>
        <taxon>ecological metagenomes</taxon>
    </lineage>
</organism>
<reference evidence="2" key="1">
    <citation type="journal article" date="2015" name="Nature">
        <title>Complex archaea that bridge the gap between prokaryotes and eukaryotes.</title>
        <authorList>
            <person name="Spang A."/>
            <person name="Saw J.H."/>
            <person name="Jorgensen S.L."/>
            <person name="Zaremba-Niedzwiedzka K."/>
            <person name="Martijn J."/>
            <person name="Lind A.E."/>
            <person name="van Eijk R."/>
            <person name="Schleper C."/>
            <person name="Guy L."/>
            <person name="Ettema T.J."/>
        </authorList>
    </citation>
    <scope>NUCLEOTIDE SEQUENCE</scope>
</reference>
<gene>
    <name evidence="2" type="ORF">LCGC14_1166420</name>
</gene>
<evidence type="ECO:0000256" key="1">
    <source>
        <dbReference type="SAM" id="Coils"/>
    </source>
</evidence>